<reference evidence="5 6" key="1">
    <citation type="submission" date="2019-11" db="EMBL/GenBank/DDBJ databases">
        <title>Pedobacter sp. HMF7056 Genome sequencing and assembly.</title>
        <authorList>
            <person name="Kang H."/>
            <person name="Kim H."/>
            <person name="Joh K."/>
        </authorList>
    </citation>
    <scope>NUCLEOTIDE SEQUENCE [LARGE SCALE GENOMIC DNA]</scope>
    <source>
        <strain evidence="5 6">HMF7056</strain>
    </source>
</reference>
<proteinExistence type="predicted"/>
<name>A0A7K1Y1U6_9SPHI</name>
<organism evidence="5 6">
    <name type="scientific">Hufsiella ginkgonis</name>
    <dbReference type="NCBI Taxonomy" id="2695274"/>
    <lineage>
        <taxon>Bacteria</taxon>
        <taxon>Pseudomonadati</taxon>
        <taxon>Bacteroidota</taxon>
        <taxon>Sphingobacteriia</taxon>
        <taxon>Sphingobacteriales</taxon>
        <taxon>Sphingobacteriaceae</taxon>
        <taxon>Hufsiella</taxon>
    </lineage>
</organism>
<dbReference type="GO" id="GO:0003700">
    <property type="term" value="F:DNA-binding transcription factor activity"/>
    <property type="evidence" value="ECO:0007669"/>
    <property type="project" value="InterPro"/>
</dbReference>
<dbReference type="Proteomes" id="UP000451233">
    <property type="component" value="Unassembled WGS sequence"/>
</dbReference>
<keyword evidence="2" id="KW-0238">DNA-binding</keyword>
<dbReference type="GO" id="GO:0006950">
    <property type="term" value="P:response to stress"/>
    <property type="evidence" value="ECO:0007669"/>
    <property type="project" value="TreeGrafter"/>
</dbReference>
<feature type="domain" description="HTH marR-type" evidence="4">
    <location>
        <begin position="1"/>
        <end position="154"/>
    </location>
</feature>
<dbReference type="EMBL" id="WVHS01000004">
    <property type="protein sequence ID" value="MXV17201.1"/>
    <property type="molecule type" value="Genomic_DNA"/>
</dbReference>
<dbReference type="InterPro" id="IPR055166">
    <property type="entry name" value="Transc_reg_Sar_Rot_HTH"/>
</dbReference>
<accession>A0A7K1Y1U6</accession>
<dbReference type="Gene3D" id="1.10.10.10">
    <property type="entry name" value="Winged helix-like DNA-binding domain superfamily/Winged helix DNA-binding domain"/>
    <property type="match status" value="1"/>
</dbReference>
<dbReference type="InterPro" id="IPR000835">
    <property type="entry name" value="HTH_MarR-typ"/>
</dbReference>
<evidence type="ECO:0000259" key="4">
    <source>
        <dbReference type="PROSITE" id="PS50995"/>
    </source>
</evidence>
<dbReference type="InterPro" id="IPR036390">
    <property type="entry name" value="WH_DNA-bd_sf"/>
</dbReference>
<evidence type="ECO:0000313" key="5">
    <source>
        <dbReference type="EMBL" id="MXV17201.1"/>
    </source>
</evidence>
<keyword evidence="1" id="KW-0805">Transcription regulation</keyword>
<dbReference type="AlphaFoldDB" id="A0A7K1Y1U6"/>
<evidence type="ECO:0000313" key="6">
    <source>
        <dbReference type="Proteomes" id="UP000451233"/>
    </source>
</evidence>
<sequence length="154" mass="17836">MNQDSTRPVVFPYGRIEESSGFLVWQIAMCWQRKVNQELAVHGLTYTQFVVLAVTEWLKQKNDNIYQHQVATHARIDRMMTSRVMTSLERKKLLQRVKQSGDARTNFVVITRKGEDLLAKALNVVTKMETDFFKTETGLAPDIVKFMQLLLPEC</sequence>
<evidence type="ECO:0000256" key="2">
    <source>
        <dbReference type="ARBA" id="ARBA00023125"/>
    </source>
</evidence>
<comment type="caution">
    <text evidence="5">The sequence shown here is derived from an EMBL/GenBank/DDBJ whole genome shotgun (WGS) entry which is preliminary data.</text>
</comment>
<evidence type="ECO:0000256" key="1">
    <source>
        <dbReference type="ARBA" id="ARBA00023015"/>
    </source>
</evidence>
<dbReference type="RefSeq" id="WP_160908199.1">
    <property type="nucleotide sequence ID" value="NZ_WVHS01000004.1"/>
</dbReference>
<dbReference type="PANTHER" id="PTHR33164">
    <property type="entry name" value="TRANSCRIPTIONAL REGULATOR, MARR FAMILY"/>
    <property type="match status" value="1"/>
</dbReference>
<evidence type="ECO:0000256" key="3">
    <source>
        <dbReference type="ARBA" id="ARBA00023163"/>
    </source>
</evidence>
<dbReference type="InterPro" id="IPR039422">
    <property type="entry name" value="MarR/SlyA-like"/>
</dbReference>
<gene>
    <name evidence="5" type="ORF">GS398_18020</name>
</gene>
<dbReference type="SUPFAM" id="SSF46785">
    <property type="entry name" value="Winged helix' DNA-binding domain"/>
    <property type="match status" value="1"/>
</dbReference>
<dbReference type="Pfam" id="PF22381">
    <property type="entry name" value="Staph_reg_Sar_Rot"/>
    <property type="match status" value="1"/>
</dbReference>
<dbReference type="GO" id="GO:0003677">
    <property type="term" value="F:DNA binding"/>
    <property type="evidence" value="ECO:0007669"/>
    <property type="project" value="UniProtKB-KW"/>
</dbReference>
<dbReference type="InterPro" id="IPR036388">
    <property type="entry name" value="WH-like_DNA-bd_sf"/>
</dbReference>
<dbReference type="PANTHER" id="PTHR33164:SF64">
    <property type="entry name" value="TRANSCRIPTIONAL REGULATOR SLYA"/>
    <property type="match status" value="1"/>
</dbReference>
<keyword evidence="3" id="KW-0804">Transcription</keyword>
<protein>
    <submittedName>
        <fullName evidence="5">MarR family transcriptional regulator</fullName>
    </submittedName>
</protein>
<dbReference type="PROSITE" id="PS50995">
    <property type="entry name" value="HTH_MARR_2"/>
    <property type="match status" value="1"/>
</dbReference>
<keyword evidence="6" id="KW-1185">Reference proteome</keyword>
<dbReference type="SMART" id="SM00347">
    <property type="entry name" value="HTH_MARR"/>
    <property type="match status" value="1"/>
</dbReference>